<dbReference type="Gene3D" id="1.10.150.50">
    <property type="entry name" value="Transcription Factor, Ets-1"/>
    <property type="match status" value="1"/>
</dbReference>
<feature type="compositionally biased region" description="Low complexity" evidence="4">
    <location>
        <begin position="432"/>
        <end position="441"/>
    </location>
</feature>
<protein>
    <recommendedName>
        <fullName evidence="10">Protein kinase regulator</fullName>
    </recommendedName>
</protein>
<dbReference type="InterPro" id="IPR013761">
    <property type="entry name" value="SAM/pointed_sf"/>
</dbReference>
<dbReference type="SMART" id="SM00326">
    <property type="entry name" value="SH3"/>
    <property type="match status" value="2"/>
</dbReference>
<evidence type="ECO:0000259" key="6">
    <source>
        <dbReference type="PROSITE" id="PS50105"/>
    </source>
</evidence>
<evidence type="ECO:0000256" key="4">
    <source>
        <dbReference type="SAM" id="MobiDB-lite"/>
    </source>
</evidence>
<evidence type="ECO:0000313" key="8">
    <source>
        <dbReference type="EMBL" id="CAE6455355.1"/>
    </source>
</evidence>
<dbReference type="Gene3D" id="3.10.20.90">
    <property type="entry name" value="Phosphatidylinositol 3-kinase Catalytic Subunit, Chain A, domain 1"/>
    <property type="match status" value="1"/>
</dbReference>
<dbReference type="PANTHER" id="PTHR24135:SF28">
    <property type="entry name" value="LD13733P"/>
    <property type="match status" value="1"/>
</dbReference>
<dbReference type="SMART" id="SM00454">
    <property type="entry name" value="SAM"/>
    <property type="match status" value="1"/>
</dbReference>
<feature type="compositionally biased region" description="Basic and acidic residues" evidence="4">
    <location>
        <begin position="445"/>
        <end position="454"/>
    </location>
</feature>
<proteinExistence type="predicted"/>
<reference evidence="8" key="1">
    <citation type="submission" date="2021-01" db="EMBL/GenBank/DDBJ databases">
        <authorList>
            <person name="Kaushik A."/>
        </authorList>
    </citation>
    <scope>NUCLEOTIDE SEQUENCE</scope>
    <source>
        <strain evidence="8">AG1-1A</strain>
    </source>
</reference>
<dbReference type="PROSITE" id="PS50002">
    <property type="entry name" value="SH3"/>
    <property type="match status" value="2"/>
</dbReference>
<dbReference type="CDD" id="cd01786">
    <property type="entry name" value="RA_STE50"/>
    <property type="match status" value="1"/>
</dbReference>
<evidence type="ECO:0000259" key="5">
    <source>
        <dbReference type="PROSITE" id="PS50002"/>
    </source>
</evidence>
<dbReference type="Pfam" id="PF00788">
    <property type="entry name" value="RA"/>
    <property type="match status" value="1"/>
</dbReference>
<dbReference type="Proteomes" id="UP000663840">
    <property type="component" value="Unassembled WGS sequence"/>
</dbReference>
<dbReference type="SUPFAM" id="SSF50044">
    <property type="entry name" value="SH3-domain"/>
    <property type="match status" value="2"/>
</dbReference>
<evidence type="ECO:0008006" key="10">
    <source>
        <dbReference type="Google" id="ProtNLM"/>
    </source>
</evidence>
<keyword evidence="3" id="KW-0175">Coiled coil</keyword>
<gene>
    <name evidence="8" type="ORF">RDB_LOCUS94821</name>
</gene>
<dbReference type="PROSITE" id="PS50105">
    <property type="entry name" value="SAM_DOMAIN"/>
    <property type="match status" value="1"/>
</dbReference>
<dbReference type="SMART" id="SM00314">
    <property type="entry name" value="RA"/>
    <property type="match status" value="1"/>
</dbReference>
<feature type="region of interest" description="Disordered" evidence="4">
    <location>
        <begin position="363"/>
        <end position="402"/>
    </location>
</feature>
<feature type="compositionally biased region" description="Basic and acidic residues" evidence="4">
    <location>
        <begin position="199"/>
        <end position="208"/>
    </location>
</feature>
<feature type="compositionally biased region" description="Polar residues" evidence="4">
    <location>
        <begin position="158"/>
        <end position="167"/>
    </location>
</feature>
<evidence type="ECO:0000256" key="3">
    <source>
        <dbReference type="SAM" id="Coils"/>
    </source>
</evidence>
<dbReference type="AlphaFoldDB" id="A0A8H3BEU9"/>
<evidence type="ECO:0000256" key="1">
    <source>
        <dbReference type="ARBA" id="ARBA00022443"/>
    </source>
</evidence>
<dbReference type="InterPro" id="IPR000159">
    <property type="entry name" value="RA_dom"/>
</dbReference>
<evidence type="ECO:0000259" key="7">
    <source>
        <dbReference type="PROSITE" id="PS50200"/>
    </source>
</evidence>
<comment type="caution">
    <text evidence="8">The sequence shown here is derived from an EMBL/GenBank/DDBJ whole genome shotgun (WGS) entry which is preliminary data.</text>
</comment>
<accession>A0A8H3BEU9</accession>
<dbReference type="Pfam" id="PF00536">
    <property type="entry name" value="SAM_1"/>
    <property type="match status" value="1"/>
</dbReference>
<feature type="domain" description="SAM" evidence="6">
    <location>
        <begin position="15"/>
        <end position="78"/>
    </location>
</feature>
<dbReference type="InterPro" id="IPR029071">
    <property type="entry name" value="Ubiquitin-like_domsf"/>
</dbReference>
<feature type="compositionally biased region" description="Polar residues" evidence="4">
    <location>
        <begin position="248"/>
        <end position="261"/>
    </location>
</feature>
<feature type="region of interest" description="Disordered" evidence="4">
    <location>
        <begin position="156"/>
        <end position="286"/>
    </location>
</feature>
<feature type="domain" description="SH3" evidence="5">
    <location>
        <begin position="574"/>
        <end position="634"/>
    </location>
</feature>
<dbReference type="InterPro" id="IPR001660">
    <property type="entry name" value="SAM"/>
</dbReference>
<feature type="compositionally biased region" description="Low complexity" evidence="4">
    <location>
        <begin position="229"/>
        <end position="239"/>
    </location>
</feature>
<dbReference type="PROSITE" id="PS50200">
    <property type="entry name" value="RA"/>
    <property type="match status" value="1"/>
</dbReference>
<dbReference type="Gene3D" id="2.30.30.40">
    <property type="entry name" value="SH3 Domains"/>
    <property type="match status" value="2"/>
</dbReference>
<dbReference type="SUPFAM" id="SSF47769">
    <property type="entry name" value="SAM/Pointed domain"/>
    <property type="match status" value="1"/>
</dbReference>
<dbReference type="SUPFAM" id="SSF54236">
    <property type="entry name" value="Ubiquitin-like"/>
    <property type="match status" value="1"/>
</dbReference>
<organism evidence="8 9">
    <name type="scientific">Rhizoctonia solani</name>
    <dbReference type="NCBI Taxonomy" id="456999"/>
    <lineage>
        <taxon>Eukaryota</taxon>
        <taxon>Fungi</taxon>
        <taxon>Dikarya</taxon>
        <taxon>Basidiomycota</taxon>
        <taxon>Agaricomycotina</taxon>
        <taxon>Agaricomycetes</taxon>
        <taxon>Cantharellales</taxon>
        <taxon>Ceratobasidiaceae</taxon>
        <taxon>Rhizoctonia</taxon>
    </lineage>
</organism>
<dbReference type="GO" id="GO:0030160">
    <property type="term" value="F:synaptic receptor adaptor activity"/>
    <property type="evidence" value="ECO:0007669"/>
    <property type="project" value="TreeGrafter"/>
</dbReference>
<keyword evidence="1 2" id="KW-0728">SH3 domain</keyword>
<dbReference type="GO" id="GO:0035255">
    <property type="term" value="F:ionotropic glutamate receptor binding"/>
    <property type="evidence" value="ECO:0007669"/>
    <property type="project" value="TreeGrafter"/>
</dbReference>
<feature type="domain" description="Ras-associating" evidence="7">
    <location>
        <begin position="280"/>
        <end position="357"/>
    </location>
</feature>
<dbReference type="EMBL" id="CAJMWR010003140">
    <property type="protein sequence ID" value="CAE6455355.1"/>
    <property type="molecule type" value="Genomic_DNA"/>
</dbReference>
<dbReference type="Pfam" id="PF07653">
    <property type="entry name" value="SH3_2"/>
    <property type="match status" value="1"/>
</dbReference>
<evidence type="ECO:0000256" key="2">
    <source>
        <dbReference type="PROSITE-ProRule" id="PRU00192"/>
    </source>
</evidence>
<name>A0A8H3BEU9_9AGAM</name>
<feature type="region of interest" description="Disordered" evidence="4">
    <location>
        <begin position="432"/>
        <end position="461"/>
    </location>
</feature>
<sequence>MGDSARHSRSSIAVWSEKDVQEWMKDLGYPQYSEQIEQHRISGYILSLMDHEHLKDIGIKSVGQRLAILKAVYQLKVAHDIPLEPDGYIPPSEVVDELANEGITIQKLWVMMGEQNERIRRLESENQRLQDTMQVCMEELATVSRAHLQVRSIAGVSMSGSQEQTGEMSLRKQPSFRWAPQGRPAQSPTRPTPEPVQESPRHSPRISEADPVTPSAKQPKPQPSLGDISLASSTLASSSVHAERPQGLTRNPSSQSITANIANPGVNGGKDSKPPSRDGEQNPYKSFKVTLDDPCWKVLPAALKKYRISDDWQNYAMFICYGNTDRCLSYDEKPLLLFQRLKDANKNPVFTLRHIKDIRSPIAVAQQKQAARSAQRRDSPDGATGSSLRVDNRVASPNMPAYSRNTRLHLPPVLQPISARAIAATANAAATPPLTTASAPAPHWPETDADRPRTGGDISATPQLEGREGVVYSQTKTYAIAIYPYLAELDDEFDVSVHDAFIIIGRAKGWWVVQRDPTGMGVQDDTAKTSWVPAGCLLETSVPPALAVSEATRQRITDYGATDYRPILPMHLASTSFSGIALRPYSVKGDEELEVQRDEYVRVFKRYNHWSYAVKESNGERGWVPSWYIGKVANASPATPNTSALTSTSNAYDGMPDTANDRLHVNGHHATSPLTSPAFVTATAGRA</sequence>
<feature type="compositionally biased region" description="Basic and acidic residues" evidence="4">
    <location>
        <begin position="270"/>
        <end position="280"/>
    </location>
</feature>
<evidence type="ECO:0000313" key="9">
    <source>
        <dbReference type="Proteomes" id="UP000663840"/>
    </source>
</evidence>
<dbReference type="InterPro" id="IPR001452">
    <property type="entry name" value="SH3_domain"/>
</dbReference>
<dbReference type="InterPro" id="IPR036028">
    <property type="entry name" value="SH3-like_dom_sf"/>
</dbReference>
<dbReference type="InterPro" id="IPR051569">
    <property type="entry name" value="SHANK"/>
</dbReference>
<feature type="coiled-coil region" evidence="3">
    <location>
        <begin position="112"/>
        <end position="139"/>
    </location>
</feature>
<dbReference type="PANTHER" id="PTHR24135">
    <property type="entry name" value="SH3 AND MULTIPLE ANKYRIN REPEAT DOMAINS PROTEIN"/>
    <property type="match status" value="1"/>
</dbReference>
<feature type="domain" description="SH3" evidence="5">
    <location>
        <begin position="474"/>
        <end position="542"/>
    </location>
</feature>
<dbReference type="GO" id="GO:0007165">
    <property type="term" value="P:signal transduction"/>
    <property type="evidence" value="ECO:0007669"/>
    <property type="project" value="InterPro"/>
</dbReference>